<dbReference type="InterPro" id="IPR047768">
    <property type="entry name" value="Tn5p-like"/>
</dbReference>
<evidence type="ECO:0000313" key="3">
    <source>
        <dbReference type="EMBL" id="GHO48544.1"/>
    </source>
</evidence>
<keyword evidence="4" id="KW-1185">Reference proteome</keyword>
<dbReference type="RefSeq" id="WP_220197740.1">
    <property type="nucleotide sequence ID" value="NZ_BNJF01000004.1"/>
</dbReference>
<comment type="caution">
    <text evidence="3">The sequence shown here is derived from an EMBL/GenBank/DDBJ whole genome shotgun (WGS) entry which is preliminary data.</text>
</comment>
<dbReference type="InterPro" id="IPR038215">
    <property type="entry name" value="TN5-like_N_sf"/>
</dbReference>
<dbReference type="InterPro" id="IPR014735">
    <property type="entry name" value="Transposase_Tn5-like_N"/>
</dbReference>
<dbReference type="Gene3D" id="1.10.246.40">
    <property type="entry name" value="Tn5 transposase, domain 1"/>
    <property type="match status" value="1"/>
</dbReference>
<name>A0A8J3IAN1_9CHLR</name>
<dbReference type="Pfam" id="PF14706">
    <property type="entry name" value="Tnp_DNA_bind"/>
    <property type="match status" value="1"/>
</dbReference>
<sequence length="466" mass="53014">MHQEPLQHADTWAAQVFGAAELGDPRRTDRLIKIANALAVNPSASLPHAFETWGGTQGGYRFLRNPAFGYEDLILPHWSQTYYAATHLARTLLLADTTEFDFTRHNSLKGRGPVGNSRDNIGFSLHTVLAMDPQTQEILGCMMLTPFIRQLAPLGETKAQRKKRVRESRVWEESIQQIGQVPEHHQWIYVSDSNSDVYTFWQACEELGYDFVLRVAQDRNVEISQGEEQAAFDEGHLKTLARALPGVDVHLVSIPAQHAQPRRDALLQINFQKVRVQPPLHGACFRKTEIVAWVVRVWESQPPEGQEPLEWILLATLPITCPSEAWEVVQWYGWRWLLEDFHKALKTGCRIEQHNVQSMEAQWKLLAVLTPIALRLLIIRHTAQEAEETPATNVISPEAVQVLLFLDKRHRSITTAKEVWHAIARLGGYLDRKSDGPPGWQTLWKGWMRVMDVLDGVHLAALLHPS</sequence>
<dbReference type="NCBIfam" id="NF033590">
    <property type="entry name" value="transpos_IS4_3"/>
    <property type="match status" value="1"/>
</dbReference>
<dbReference type="PANTHER" id="PTHR37319:SF1">
    <property type="entry name" value="TRANSPOSASE TN5 DIMERISATION DOMAIN-CONTAINING PROTEIN"/>
    <property type="match status" value="1"/>
</dbReference>
<evidence type="ECO:0000259" key="2">
    <source>
        <dbReference type="Pfam" id="PF14706"/>
    </source>
</evidence>
<evidence type="ECO:0000313" key="4">
    <source>
        <dbReference type="Proteomes" id="UP000612362"/>
    </source>
</evidence>
<dbReference type="SUPFAM" id="SSF53098">
    <property type="entry name" value="Ribonuclease H-like"/>
    <property type="match status" value="1"/>
</dbReference>
<dbReference type="InterPro" id="IPR012337">
    <property type="entry name" value="RNaseH-like_sf"/>
</dbReference>
<proteinExistence type="predicted"/>
<feature type="domain" description="Transposase Tn5-like N-terminal" evidence="2">
    <location>
        <begin position="10"/>
        <end position="67"/>
    </location>
</feature>
<dbReference type="InterPro" id="IPR014737">
    <property type="entry name" value="Transposase_Tn5-like_C"/>
</dbReference>
<dbReference type="AlphaFoldDB" id="A0A8J3IAN1"/>
<dbReference type="Gene3D" id="3.90.350.10">
    <property type="entry name" value="Transposase Inhibitor Protein From Tn5, Chain A, domain 1"/>
    <property type="match status" value="1"/>
</dbReference>
<protein>
    <submittedName>
        <fullName evidence="3">IS4 family transposase</fullName>
    </submittedName>
</protein>
<reference evidence="3" key="1">
    <citation type="submission" date="2020-10" db="EMBL/GenBank/DDBJ databases">
        <title>Taxonomic study of unclassified bacteria belonging to the class Ktedonobacteria.</title>
        <authorList>
            <person name="Yabe S."/>
            <person name="Wang C.M."/>
            <person name="Zheng Y."/>
            <person name="Sakai Y."/>
            <person name="Cavaletti L."/>
            <person name="Monciardini P."/>
            <person name="Donadio S."/>
        </authorList>
    </citation>
    <scope>NUCLEOTIDE SEQUENCE</scope>
    <source>
        <strain evidence="3">SOSP1-1</strain>
    </source>
</reference>
<organism evidence="3 4">
    <name type="scientific">Ktedonospora formicarum</name>
    <dbReference type="NCBI Taxonomy" id="2778364"/>
    <lineage>
        <taxon>Bacteria</taxon>
        <taxon>Bacillati</taxon>
        <taxon>Chloroflexota</taxon>
        <taxon>Ktedonobacteria</taxon>
        <taxon>Ktedonobacterales</taxon>
        <taxon>Ktedonobacteraceae</taxon>
        <taxon>Ktedonospora</taxon>
    </lineage>
</organism>
<dbReference type="InterPro" id="IPR003201">
    <property type="entry name" value="Transposase_Tn5"/>
</dbReference>
<dbReference type="Proteomes" id="UP000612362">
    <property type="component" value="Unassembled WGS sequence"/>
</dbReference>
<dbReference type="EMBL" id="BNJF01000004">
    <property type="protein sequence ID" value="GHO48544.1"/>
    <property type="molecule type" value="Genomic_DNA"/>
</dbReference>
<accession>A0A8J3IAN1</accession>
<dbReference type="InterPro" id="IPR054836">
    <property type="entry name" value="Tn5_transposase"/>
</dbReference>
<feature type="domain" description="Transposase Tn5 dimerisation" evidence="1">
    <location>
        <begin position="384"/>
        <end position="459"/>
    </location>
</feature>
<dbReference type="Gene3D" id="1.10.740.10">
    <property type="entry name" value="Transferase Inhibitor Protein From Tn5, Chain"/>
    <property type="match status" value="1"/>
</dbReference>
<gene>
    <name evidence="3" type="ORF">KSX_67070</name>
</gene>
<evidence type="ECO:0000259" key="1">
    <source>
        <dbReference type="Pfam" id="PF02281"/>
    </source>
</evidence>
<dbReference type="PANTHER" id="PTHR37319">
    <property type="entry name" value="TRANSPOSASE"/>
    <property type="match status" value="1"/>
</dbReference>
<dbReference type="Pfam" id="PF02281">
    <property type="entry name" value="Dimer_Tnp_Tn5"/>
    <property type="match status" value="1"/>
</dbReference>